<evidence type="ECO:0000256" key="8">
    <source>
        <dbReference type="SAM" id="Phobius"/>
    </source>
</evidence>
<dbReference type="EMBL" id="DS985259">
    <property type="protein sequence ID" value="EDV20564.1"/>
    <property type="molecule type" value="Genomic_DNA"/>
</dbReference>
<dbReference type="InterPro" id="IPR017981">
    <property type="entry name" value="GPCR_2-like_7TM"/>
</dbReference>
<dbReference type="CTD" id="6758141"/>
<dbReference type="KEGG" id="tad:TRIADDRAFT_31674"/>
<feature type="transmembrane region" description="Helical" evidence="8">
    <location>
        <begin position="133"/>
        <end position="150"/>
    </location>
</feature>
<dbReference type="PROSITE" id="PS50261">
    <property type="entry name" value="G_PROTEIN_RECEP_F2_4"/>
    <property type="match status" value="1"/>
</dbReference>
<dbReference type="eggNOG" id="KOG3577">
    <property type="taxonomic scope" value="Eukaryota"/>
</dbReference>
<dbReference type="InterPro" id="IPR015526">
    <property type="entry name" value="Frizzled/SFRP"/>
</dbReference>
<dbReference type="AlphaFoldDB" id="B3S9M8"/>
<evidence type="ECO:0000259" key="9">
    <source>
        <dbReference type="PROSITE" id="PS50261"/>
    </source>
</evidence>
<accession>B3S9M8</accession>
<dbReference type="Gene3D" id="1.20.1070.10">
    <property type="entry name" value="Rhodopsin 7-helix transmembrane proteins"/>
    <property type="match status" value="1"/>
</dbReference>
<dbReference type="PhylomeDB" id="B3S9M8"/>
<evidence type="ECO:0000256" key="2">
    <source>
        <dbReference type="ARBA" id="ARBA00008077"/>
    </source>
</evidence>
<feature type="domain" description="G-protein coupled receptors family 2 profile 2" evidence="9">
    <location>
        <begin position="34"/>
        <end position="347"/>
    </location>
</feature>
<dbReference type="InParanoid" id="B3S9M8"/>
<feature type="transmembrane region" description="Helical" evidence="8">
    <location>
        <begin position="70"/>
        <end position="90"/>
    </location>
</feature>
<comment type="subcellular location">
    <subcellularLocation>
        <location evidence="1">Membrane</location>
        <topology evidence="1">Multi-pass membrane protein</topology>
    </subcellularLocation>
</comment>
<keyword evidence="11" id="KW-1185">Reference proteome</keyword>
<evidence type="ECO:0000256" key="6">
    <source>
        <dbReference type="ARBA" id="ARBA00023136"/>
    </source>
</evidence>
<dbReference type="GO" id="GO:0007166">
    <property type="term" value="P:cell surface receptor signaling pathway"/>
    <property type="evidence" value="ECO:0007669"/>
    <property type="project" value="InterPro"/>
</dbReference>
<feature type="transmembrane region" description="Helical" evidence="8">
    <location>
        <begin position="208"/>
        <end position="234"/>
    </location>
</feature>
<evidence type="ECO:0000256" key="1">
    <source>
        <dbReference type="ARBA" id="ARBA00004141"/>
    </source>
</evidence>
<dbReference type="OMA" id="NEWENIF"/>
<dbReference type="OrthoDB" id="5959102at2759"/>
<reference evidence="10 11" key="1">
    <citation type="journal article" date="2008" name="Nature">
        <title>The Trichoplax genome and the nature of placozoans.</title>
        <authorList>
            <person name="Srivastava M."/>
            <person name="Begovic E."/>
            <person name="Chapman J."/>
            <person name="Putnam N.H."/>
            <person name="Hellsten U."/>
            <person name="Kawashima T."/>
            <person name="Kuo A."/>
            <person name="Mitros T."/>
            <person name="Salamov A."/>
            <person name="Carpenter M.L."/>
            <person name="Signorovitch A.Y."/>
            <person name="Moreno M.A."/>
            <person name="Kamm K."/>
            <person name="Grimwood J."/>
            <person name="Schmutz J."/>
            <person name="Shapiro H."/>
            <person name="Grigoriev I.V."/>
            <person name="Buss L.W."/>
            <person name="Schierwater B."/>
            <person name="Dellaporta S.L."/>
            <person name="Rokhsar D.S."/>
        </authorList>
    </citation>
    <scope>NUCLEOTIDE SEQUENCE [LARGE SCALE GENOMIC DNA]</scope>
    <source>
        <strain evidence="10 11">Grell-BS-1999</strain>
    </source>
</reference>
<evidence type="ECO:0000256" key="4">
    <source>
        <dbReference type="ARBA" id="ARBA00022692"/>
    </source>
</evidence>
<feature type="transmembrane region" description="Helical" evidence="8">
    <location>
        <begin position="162"/>
        <end position="184"/>
    </location>
</feature>
<keyword evidence="6 8" id="KW-0472">Membrane</keyword>
<gene>
    <name evidence="10" type="ORF">TRIADDRAFT_31674</name>
</gene>
<dbReference type="STRING" id="10228.B3S9M8"/>
<dbReference type="InterPro" id="IPR047105">
    <property type="entry name" value="Frizzled-4/Mom-5_7TM"/>
</dbReference>
<evidence type="ECO:0000313" key="11">
    <source>
        <dbReference type="Proteomes" id="UP000009022"/>
    </source>
</evidence>
<sequence>CDRCKHYSYDSKSQTCRLRCCGEGLFTSKEKKRMNTYMALLSALTFSFTLIAILTAAIRPQRFQYPERILIFMSICYNIYALVHLLRVFLRYETVACGKLDSSNRILTKMTNSSILSHVPCTVIFIMLYYFDLVASIWLVVLTLLWYLSAKKKWCSEIITGYAVYYHTLSWIIPAVPVAVIILWKKVSADELTGLCYISSHLATQKGFYLIGFVILPHSLCLLLASVFMIVFYVSTRKIKAQLAQNTAAKASMVKLSRFRGRVLTFFIFYWLLASIIIGCYCYEYTQGPYWQPLHRNQSRFNQFPCEKRQNIHSDVHISVLAVKLLAQLLRGIVVSFWIASRKTVNEWENIFRLICCSHKFIQF</sequence>
<feature type="non-terminal residue" evidence="10">
    <location>
        <position position="1"/>
    </location>
</feature>
<dbReference type="Proteomes" id="UP000009022">
    <property type="component" value="Unassembled WGS sequence"/>
</dbReference>
<dbReference type="HOGENOM" id="CLU_007873_0_0_1"/>
<dbReference type="RefSeq" id="XP_002116990.1">
    <property type="nucleotide sequence ID" value="XM_002116954.1"/>
</dbReference>
<comment type="similarity">
    <text evidence="2">Belongs to the G-protein coupled receptor Fz/Smo family.</text>
</comment>
<evidence type="ECO:0000313" key="10">
    <source>
        <dbReference type="EMBL" id="EDV20564.1"/>
    </source>
</evidence>
<evidence type="ECO:0000256" key="3">
    <source>
        <dbReference type="ARBA" id="ARBA00022473"/>
    </source>
</evidence>
<dbReference type="SMART" id="SM01330">
    <property type="entry name" value="Frizzled"/>
    <property type="match status" value="1"/>
</dbReference>
<keyword evidence="5 8" id="KW-1133">Transmembrane helix</keyword>
<protein>
    <recommendedName>
        <fullName evidence="9">G-protein coupled receptors family 2 profile 2 domain-containing protein</fullName>
    </recommendedName>
</protein>
<dbReference type="PRINTS" id="PR00489">
    <property type="entry name" value="FRIZZLED"/>
</dbReference>
<feature type="transmembrane region" description="Helical" evidence="8">
    <location>
        <begin position="263"/>
        <end position="286"/>
    </location>
</feature>
<dbReference type="GO" id="GO:0016020">
    <property type="term" value="C:membrane"/>
    <property type="evidence" value="ECO:0007669"/>
    <property type="project" value="UniProtKB-SubCell"/>
</dbReference>
<organism evidence="10 11">
    <name type="scientific">Trichoplax adhaerens</name>
    <name type="common">Trichoplax reptans</name>
    <dbReference type="NCBI Taxonomy" id="10228"/>
    <lineage>
        <taxon>Eukaryota</taxon>
        <taxon>Metazoa</taxon>
        <taxon>Placozoa</taxon>
        <taxon>Uniplacotomia</taxon>
        <taxon>Trichoplacea</taxon>
        <taxon>Trichoplacidae</taxon>
        <taxon>Trichoplax</taxon>
    </lineage>
</organism>
<dbReference type="CDD" id="cd13951">
    <property type="entry name" value="7tmF_Frizzled_SMO"/>
    <property type="match status" value="1"/>
</dbReference>
<dbReference type="PANTHER" id="PTHR11309">
    <property type="entry name" value="FRIZZLED"/>
    <property type="match status" value="1"/>
</dbReference>
<dbReference type="GO" id="GO:0004888">
    <property type="term" value="F:transmembrane signaling receptor activity"/>
    <property type="evidence" value="ECO:0007669"/>
    <property type="project" value="InterPro"/>
</dbReference>
<keyword evidence="3" id="KW-0217">Developmental protein</keyword>
<proteinExistence type="inferred from homology"/>
<feature type="transmembrane region" description="Helical" evidence="8">
    <location>
        <begin position="110"/>
        <end position="127"/>
    </location>
</feature>
<keyword evidence="7" id="KW-0675">Receptor</keyword>
<name>B3S9M8_TRIAD</name>
<evidence type="ECO:0000256" key="7">
    <source>
        <dbReference type="ARBA" id="ARBA00023170"/>
    </source>
</evidence>
<evidence type="ECO:0000256" key="5">
    <source>
        <dbReference type="ARBA" id="ARBA00022989"/>
    </source>
</evidence>
<dbReference type="GeneID" id="6758141"/>
<keyword evidence="4 8" id="KW-0812">Transmembrane</keyword>
<dbReference type="InterPro" id="IPR000539">
    <property type="entry name" value="Frizzled/Smoothened_7TM"/>
</dbReference>
<dbReference type="Pfam" id="PF01534">
    <property type="entry name" value="Frizzled"/>
    <property type="match status" value="1"/>
</dbReference>
<feature type="transmembrane region" description="Helical" evidence="8">
    <location>
        <begin position="37"/>
        <end position="58"/>
    </location>
</feature>
<feature type="transmembrane region" description="Helical" evidence="8">
    <location>
        <begin position="318"/>
        <end position="340"/>
    </location>
</feature>